<sequence length="295" mass="33948">MDRPPDRPGDTDDGEEAMVLEEEDISESFRLCENSLIGRIFADRLFSVGTMEGAMDAIWSKPSGFGVAELGKNLFHFFFDNVNEVNRIVNGSPWLFKGFILHLEKWRQGLARRIGEVLEVDLFDVRGKENRIMKARVELLGSSKIGDSLKLSGPNLVQMEIGLRYERIRAICLYCAELGHGARNCQTLPEDSMHSRVRQEALGEWVKADQVGRHLFNESFKNSAKIPKRDLGFTQPERKPQPNWLAESLSKLNLKEKEKAERTDRQDNYNVDQEGELGRHSRGWKEPHYLNWQFQ</sequence>
<protein>
    <recommendedName>
        <fullName evidence="2">DUF4283 domain-containing protein</fullName>
    </recommendedName>
</protein>
<dbReference type="Pfam" id="PF14111">
    <property type="entry name" value="DUF4283"/>
    <property type="match status" value="1"/>
</dbReference>
<evidence type="ECO:0000313" key="4">
    <source>
        <dbReference type="Proteomes" id="UP001341840"/>
    </source>
</evidence>
<reference evidence="3 4" key="1">
    <citation type="journal article" date="2023" name="Plants (Basel)">
        <title>Bridging the Gap: Combining Genomics and Transcriptomics Approaches to Understand Stylosanthes scabra, an Orphan Legume from the Brazilian Caatinga.</title>
        <authorList>
            <person name="Ferreira-Neto J.R.C."/>
            <person name="da Silva M.D."/>
            <person name="Binneck E."/>
            <person name="de Melo N.F."/>
            <person name="da Silva R.H."/>
            <person name="de Melo A.L.T.M."/>
            <person name="Pandolfi V."/>
            <person name="Bustamante F.O."/>
            <person name="Brasileiro-Vidal A.C."/>
            <person name="Benko-Iseppon A.M."/>
        </authorList>
    </citation>
    <scope>NUCLEOTIDE SEQUENCE [LARGE SCALE GENOMIC DNA]</scope>
    <source>
        <tissue evidence="3">Leaves</tissue>
    </source>
</reference>
<dbReference type="InterPro" id="IPR040256">
    <property type="entry name" value="At4g02000-like"/>
</dbReference>
<dbReference type="EMBL" id="JASCZI010060533">
    <property type="protein sequence ID" value="MED6133538.1"/>
    <property type="molecule type" value="Genomic_DNA"/>
</dbReference>
<feature type="compositionally biased region" description="Basic and acidic residues" evidence="1">
    <location>
        <begin position="255"/>
        <end position="267"/>
    </location>
</feature>
<comment type="caution">
    <text evidence="3">The sequence shown here is derived from an EMBL/GenBank/DDBJ whole genome shotgun (WGS) entry which is preliminary data.</text>
</comment>
<feature type="region of interest" description="Disordered" evidence="1">
    <location>
        <begin position="255"/>
        <end position="282"/>
    </location>
</feature>
<dbReference type="InterPro" id="IPR025558">
    <property type="entry name" value="DUF4283"/>
</dbReference>
<dbReference type="PANTHER" id="PTHR31286">
    <property type="entry name" value="GLYCINE-RICH CELL WALL STRUCTURAL PROTEIN 1.8-LIKE"/>
    <property type="match status" value="1"/>
</dbReference>
<name>A0ABU6SCP5_9FABA</name>
<keyword evidence="4" id="KW-1185">Reference proteome</keyword>
<dbReference type="PANTHER" id="PTHR31286:SF167">
    <property type="entry name" value="OS09G0268800 PROTEIN"/>
    <property type="match status" value="1"/>
</dbReference>
<evidence type="ECO:0000256" key="1">
    <source>
        <dbReference type="SAM" id="MobiDB-lite"/>
    </source>
</evidence>
<gene>
    <name evidence="3" type="ORF">PIB30_029232</name>
</gene>
<accession>A0ABU6SCP5</accession>
<evidence type="ECO:0000259" key="2">
    <source>
        <dbReference type="Pfam" id="PF14111"/>
    </source>
</evidence>
<feature type="domain" description="DUF4283" evidence="2">
    <location>
        <begin position="31"/>
        <end position="108"/>
    </location>
</feature>
<dbReference type="Proteomes" id="UP001341840">
    <property type="component" value="Unassembled WGS sequence"/>
</dbReference>
<evidence type="ECO:0000313" key="3">
    <source>
        <dbReference type="EMBL" id="MED6133538.1"/>
    </source>
</evidence>
<organism evidence="3 4">
    <name type="scientific">Stylosanthes scabra</name>
    <dbReference type="NCBI Taxonomy" id="79078"/>
    <lineage>
        <taxon>Eukaryota</taxon>
        <taxon>Viridiplantae</taxon>
        <taxon>Streptophyta</taxon>
        <taxon>Embryophyta</taxon>
        <taxon>Tracheophyta</taxon>
        <taxon>Spermatophyta</taxon>
        <taxon>Magnoliopsida</taxon>
        <taxon>eudicotyledons</taxon>
        <taxon>Gunneridae</taxon>
        <taxon>Pentapetalae</taxon>
        <taxon>rosids</taxon>
        <taxon>fabids</taxon>
        <taxon>Fabales</taxon>
        <taxon>Fabaceae</taxon>
        <taxon>Papilionoideae</taxon>
        <taxon>50 kb inversion clade</taxon>
        <taxon>dalbergioids sensu lato</taxon>
        <taxon>Dalbergieae</taxon>
        <taxon>Pterocarpus clade</taxon>
        <taxon>Stylosanthes</taxon>
    </lineage>
</organism>
<proteinExistence type="predicted"/>